<proteinExistence type="predicted"/>
<evidence type="ECO:0000313" key="6">
    <source>
        <dbReference type="Proteomes" id="UP000009026"/>
    </source>
</evidence>
<dbReference type="PROSITE" id="PS01117">
    <property type="entry name" value="HTH_MARR_1"/>
    <property type="match status" value="1"/>
</dbReference>
<dbReference type="AlphaFoldDB" id="A0A0H4X1U3"/>
<keyword evidence="6" id="KW-1185">Reference proteome</keyword>
<accession>A0A0H4X1U3</accession>
<dbReference type="SMART" id="SM00347">
    <property type="entry name" value="HTH_MARR"/>
    <property type="match status" value="1"/>
</dbReference>
<keyword evidence="3" id="KW-0804">Transcription</keyword>
<dbReference type="SUPFAM" id="SSF46785">
    <property type="entry name" value="Winged helix' DNA-binding domain"/>
    <property type="match status" value="1"/>
</dbReference>
<dbReference type="InterPro" id="IPR036390">
    <property type="entry name" value="WH_DNA-bd_sf"/>
</dbReference>
<dbReference type="Proteomes" id="UP000009026">
    <property type="component" value="Chromosome"/>
</dbReference>
<name>A0A0H4X1U3_9BACT</name>
<dbReference type="KEGG" id="mym:A176_006036"/>
<protein>
    <submittedName>
        <fullName evidence="5">Transcriptional regulator, MarR family</fullName>
    </submittedName>
</protein>
<dbReference type="STRING" id="1297742.A176_006036"/>
<dbReference type="Pfam" id="PF01047">
    <property type="entry name" value="MarR"/>
    <property type="match status" value="1"/>
</dbReference>
<evidence type="ECO:0000256" key="2">
    <source>
        <dbReference type="ARBA" id="ARBA00023125"/>
    </source>
</evidence>
<dbReference type="PANTHER" id="PTHR33164:SF43">
    <property type="entry name" value="HTH-TYPE TRANSCRIPTIONAL REPRESSOR YETL"/>
    <property type="match status" value="1"/>
</dbReference>
<dbReference type="InterPro" id="IPR023187">
    <property type="entry name" value="Tscrpt_reg_MarR-type_CS"/>
</dbReference>
<sequence>MAVPTRPSHSSTPAAGPRYERLRRLAQRFPELDARAIETCIVLLRASHDLSGAYEAHLGRHGLSLGRFTVLVRLYSTEDVESAGALTPADLAESSGVSRATMTGLLDTLEKDGLICREDHPEDRRMYTVRLTPKARQLIEDMLPDHYRRIAALMAPLSDEEHTTLRALLAKVSEGLHLLKEP</sequence>
<dbReference type="eggNOG" id="COG1846">
    <property type="taxonomic scope" value="Bacteria"/>
</dbReference>
<keyword evidence="2" id="KW-0238">DNA-binding</keyword>
<dbReference type="EMBL" id="CP012109">
    <property type="protein sequence ID" value="AKQ69124.1"/>
    <property type="molecule type" value="Genomic_DNA"/>
</dbReference>
<dbReference type="PRINTS" id="PR00598">
    <property type="entry name" value="HTHMARR"/>
</dbReference>
<dbReference type="Gene3D" id="1.10.10.10">
    <property type="entry name" value="Winged helix-like DNA-binding domain superfamily/Winged helix DNA-binding domain"/>
    <property type="match status" value="1"/>
</dbReference>
<feature type="domain" description="HTH marR-type" evidence="4">
    <location>
        <begin position="36"/>
        <end position="174"/>
    </location>
</feature>
<evidence type="ECO:0000259" key="4">
    <source>
        <dbReference type="PROSITE" id="PS50995"/>
    </source>
</evidence>
<keyword evidence="1" id="KW-0805">Transcription regulation</keyword>
<reference evidence="5 6" key="1">
    <citation type="journal article" date="2016" name="PLoS ONE">
        <title>Complete Genome Sequence and Comparative Genomics of a Novel Myxobacterium Myxococcus hansupus.</title>
        <authorList>
            <person name="Sharma G."/>
            <person name="Narwani T."/>
            <person name="Subramanian S."/>
        </authorList>
    </citation>
    <scope>NUCLEOTIDE SEQUENCE [LARGE SCALE GENOMIC DNA]</scope>
    <source>
        <strain evidence="6">mixupus</strain>
    </source>
</reference>
<dbReference type="PANTHER" id="PTHR33164">
    <property type="entry name" value="TRANSCRIPTIONAL REGULATOR, MARR FAMILY"/>
    <property type="match status" value="1"/>
</dbReference>
<evidence type="ECO:0000256" key="1">
    <source>
        <dbReference type="ARBA" id="ARBA00023015"/>
    </source>
</evidence>
<dbReference type="InterPro" id="IPR039422">
    <property type="entry name" value="MarR/SlyA-like"/>
</dbReference>
<evidence type="ECO:0000256" key="3">
    <source>
        <dbReference type="ARBA" id="ARBA00023163"/>
    </source>
</evidence>
<dbReference type="PROSITE" id="PS50995">
    <property type="entry name" value="HTH_MARR_2"/>
    <property type="match status" value="1"/>
</dbReference>
<dbReference type="GO" id="GO:0006950">
    <property type="term" value="P:response to stress"/>
    <property type="evidence" value="ECO:0007669"/>
    <property type="project" value="TreeGrafter"/>
</dbReference>
<dbReference type="InterPro" id="IPR036388">
    <property type="entry name" value="WH-like_DNA-bd_sf"/>
</dbReference>
<dbReference type="GO" id="GO:0003700">
    <property type="term" value="F:DNA-binding transcription factor activity"/>
    <property type="evidence" value="ECO:0007669"/>
    <property type="project" value="InterPro"/>
</dbReference>
<organism evidence="5 6">
    <name type="scientific">Pseudomyxococcus hansupus</name>
    <dbReference type="NCBI Taxonomy" id="1297742"/>
    <lineage>
        <taxon>Bacteria</taxon>
        <taxon>Pseudomonadati</taxon>
        <taxon>Myxococcota</taxon>
        <taxon>Myxococcia</taxon>
        <taxon>Myxococcales</taxon>
        <taxon>Cystobacterineae</taxon>
        <taxon>Myxococcaceae</taxon>
        <taxon>Pseudomyxococcus</taxon>
    </lineage>
</organism>
<evidence type="ECO:0000313" key="5">
    <source>
        <dbReference type="EMBL" id="AKQ69124.1"/>
    </source>
</evidence>
<dbReference type="InterPro" id="IPR000835">
    <property type="entry name" value="HTH_MarR-typ"/>
</dbReference>
<dbReference type="PATRIC" id="fig|1297742.4.peg.6128"/>
<gene>
    <name evidence="5" type="ORF">A176_006036</name>
</gene>
<dbReference type="GO" id="GO:0003677">
    <property type="term" value="F:DNA binding"/>
    <property type="evidence" value="ECO:0007669"/>
    <property type="project" value="UniProtKB-KW"/>
</dbReference>